<evidence type="ECO:0000313" key="4">
    <source>
        <dbReference type="Proteomes" id="UP000663879"/>
    </source>
</evidence>
<dbReference type="PROSITE" id="PS50966">
    <property type="entry name" value="ZF_SWIM"/>
    <property type="match status" value="1"/>
</dbReference>
<feature type="domain" description="SWIM-type" evidence="2">
    <location>
        <begin position="131"/>
        <end position="168"/>
    </location>
</feature>
<dbReference type="AlphaFoldDB" id="A0A814JMQ1"/>
<dbReference type="EMBL" id="CAJNOC010005062">
    <property type="protein sequence ID" value="CAF1041333.1"/>
    <property type="molecule type" value="Genomic_DNA"/>
</dbReference>
<keyword evidence="1" id="KW-0862">Zinc</keyword>
<evidence type="ECO:0000259" key="2">
    <source>
        <dbReference type="PROSITE" id="PS50966"/>
    </source>
</evidence>
<comment type="caution">
    <text evidence="3">The sequence shown here is derived from an EMBL/GenBank/DDBJ whole genome shotgun (WGS) entry which is preliminary data.</text>
</comment>
<organism evidence="3 4">
    <name type="scientific">Brachionus calyciflorus</name>
    <dbReference type="NCBI Taxonomy" id="104777"/>
    <lineage>
        <taxon>Eukaryota</taxon>
        <taxon>Metazoa</taxon>
        <taxon>Spiralia</taxon>
        <taxon>Gnathifera</taxon>
        <taxon>Rotifera</taxon>
        <taxon>Eurotatoria</taxon>
        <taxon>Monogononta</taxon>
        <taxon>Pseudotrocha</taxon>
        <taxon>Ploima</taxon>
        <taxon>Brachionidae</taxon>
        <taxon>Brachionus</taxon>
    </lineage>
</organism>
<keyword evidence="1" id="KW-0863">Zinc-finger</keyword>
<name>A0A814JMQ1_9BILA</name>
<proteinExistence type="predicted"/>
<keyword evidence="4" id="KW-1185">Reference proteome</keyword>
<dbReference type="Proteomes" id="UP000663879">
    <property type="component" value="Unassembled WGS sequence"/>
</dbReference>
<evidence type="ECO:0000256" key="1">
    <source>
        <dbReference type="PROSITE-ProRule" id="PRU00325"/>
    </source>
</evidence>
<dbReference type="InterPro" id="IPR007527">
    <property type="entry name" value="Znf_SWIM"/>
</dbReference>
<protein>
    <recommendedName>
        <fullName evidence="2">SWIM-type domain-containing protein</fullName>
    </recommendedName>
</protein>
<gene>
    <name evidence="3" type="ORF">OXX778_LOCUS18364</name>
</gene>
<dbReference type="GO" id="GO:0008270">
    <property type="term" value="F:zinc ion binding"/>
    <property type="evidence" value="ECO:0007669"/>
    <property type="project" value="UniProtKB-KW"/>
</dbReference>
<sequence length="337" mass="39239">MPLTNEKSSSLKIAKLIKKRFRSEKNHLDFLLTKHLDTKLIRSIEISKKEDFVQLTANEIVNRIFLGTYQLKLSKSYLNDLTTTNIAYIIDEKLIISIDDLDLRSQFSGTKIIAVEITSRHRRAEKNNSNYIPNEAVTKAIKGYICTCKSGQKIGCCVHVATLIYYLSYGQKNLIESPAKFLQKFFINFKNMDLPNKPKYLKNTRVNKIKEDLSINFSTESDLDETEEKNEDKKHIPKWGGLIRYRDIENVTLTNTCTIDNYLLALWHLSKIKPECFESEVFNELYLSLKDVLKLIDDLDWNLAKEKWINDFLKLTIVSKNNTISLFGTEQNFFQIR</sequence>
<keyword evidence="1" id="KW-0479">Metal-binding</keyword>
<reference evidence="3" key="1">
    <citation type="submission" date="2021-02" db="EMBL/GenBank/DDBJ databases">
        <authorList>
            <person name="Nowell W R."/>
        </authorList>
    </citation>
    <scope>NUCLEOTIDE SEQUENCE</scope>
    <source>
        <strain evidence="3">Ploen Becks lab</strain>
    </source>
</reference>
<evidence type="ECO:0000313" key="3">
    <source>
        <dbReference type="EMBL" id="CAF1041333.1"/>
    </source>
</evidence>
<accession>A0A814JMQ1</accession>